<feature type="compositionally biased region" description="Basic and acidic residues" evidence="2">
    <location>
        <begin position="408"/>
        <end position="427"/>
    </location>
</feature>
<evidence type="ECO:0000256" key="1">
    <source>
        <dbReference type="ARBA" id="ARBA00007471"/>
    </source>
</evidence>
<organism evidence="4 5">
    <name type="scientific">Blattamonas nauphoetae</name>
    <dbReference type="NCBI Taxonomy" id="2049346"/>
    <lineage>
        <taxon>Eukaryota</taxon>
        <taxon>Metamonada</taxon>
        <taxon>Preaxostyla</taxon>
        <taxon>Oxymonadida</taxon>
        <taxon>Blattamonas</taxon>
    </lineage>
</organism>
<dbReference type="SUPFAM" id="SSF52799">
    <property type="entry name" value="(Phosphotyrosine protein) phosphatases II"/>
    <property type="match status" value="1"/>
</dbReference>
<dbReference type="PANTHER" id="PTHR10807">
    <property type="entry name" value="MYOTUBULARIN-RELATED"/>
    <property type="match status" value="1"/>
</dbReference>
<dbReference type="InterPro" id="IPR016130">
    <property type="entry name" value="Tyr_Pase_AS"/>
</dbReference>
<feature type="compositionally biased region" description="Basic and acidic residues" evidence="2">
    <location>
        <begin position="293"/>
        <end position="318"/>
    </location>
</feature>
<accession>A0ABQ9YC07</accession>
<evidence type="ECO:0000313" key="5">
    <source>
        <dbReference type="Proteomes" id="UP001281761"/>
    </source>
</evidence>
<dbReference type="PROSITE" id="PS51339">
    <property type="entry name" value="PPASE_MYOTUBULARIN"/>
    <property type="match status" value="1"/>
</dbReference>
<feature type="compositionally biased region" description="Basic and acidic residues" evidence="2">
    <location>
        <begin position="448"/>
        <end position="457"/>
    </location>
</feature>
<dbReference type="Pfam" id="PF06602">
    <property type="entry name" value="Myotub-related"/>
    <property type="match status" value="2"/>
</dbReference>
<feature type="compositionally biased region" description="Low complexity" evidence="2">
    <location>
        <begin position="384"/>
        <end position="398"/>
    </location>
</feature>
<dbReference type="InterPro" id="IPR029021">
    <property type="entry name" value="Prot-tyrosine_phosphatase-like"/>
</dbReference>
<dbReference type="PROSITE" id="PS00383">
    <property type="entry name" value="TYR_PHOSPHATASE_1"/>
    <property type="match status" value="1"/>
</dbReference>
<dbReference type="Gene3D" id="2.30.29.30">
    <property type="entry name" value="Pleckstrin-homology domain (PH domain)/Phosphotyrosine-binding domain (PTB)"/>
    <property type="match status" value="1"/>
</dbReference>
<dbReference type="GO" id="GO:0004438">
    <property type="term" value="F:phosphatidylinositol-3-phosphate phosphatase activity"/>
    <property type="evidence" value="ECO:0007669"/>
    <property type="project" value="UniProtKB-EC"/>
</dbReference>
<feature type="region of interest" description="Disordered" evidence="2">
    <location>
        <begin position="349"/>
        <end position="494"/>
    </location>
</feature>
<gene>
    <name evidence="4" type="ORF">BLNAU_3728</name>
</gene>
<feature type="region of interest" description="Disordered" evidence="2">
    <location>
        <begin position="1"/>
        <end position="22"/>
    </location>
</feature>
<proteinExistence type="inferred from homology"/>
<dbReference type="Proteomes" id="UP001281761">
    <property type="component" value="Unassembled WGS sequence"/>
</dbReference>
<dbReference type="InterPro" id="IPR010569">
    <property type="entry name" value="Myotubularin-like_Pase_dom"/>
</dbReference>
<dbReference type="InterPro" id="IPR011993">
    <property type="entry name" value="PH-like_dom_sf"/>
</dbReference>
<keyword evidence="5" id="KW-1185">Reference proteome</keyword>
<feature type="region of interest" description="Disordered" evidence="2">
    <location>
        <begin position="290"/>
        <end position="333"/>
    </location>
</feature>
<evidence type="ECO:0000256" key="2">
    <source>
        <dbReference type="SAM" id="MobiDB-lite"/>
    </source>
</evidence>
<evidence type="ECO:0000313" key="4">
    <source>
        <dbReference type="EMBL" id="KAK2961282.1"/>
    </source>
</evidence>
<dbReference type="EMBL" id="JARBJD010000017">
    <property type="protein sequence ID" value="KAK2961282.1"/>
    <property type="molecule type" value="Genomic_DNA"/>
</dbReference>
<keyword evidence="4" id="KW-0378">Hydrolase</keyword>
<name>A0ABQ9YC07_9EUKA</name>
<reference evidence="4 5" key="1">
    <citation type="journal article" date="2022" name="bioRxiv">
        <title>Genomics of Preaxostyla Flagellates Illuminates Evolutionary Transitions and the Path Towards Mitochondrial Loss.</title>
        <authorList>
            <person name="Novak L.V.F."/>
            <person name="Treitli S.C."/>
            <person name="Pyrih J."/>
            <person name="Halakuc P."/>
            <person name="Pipaliya S.V."/>
            <person name="Vacek V."/>
            <person name="Brzon O."/>
            <person name="Soukal P."/>
            <person name="Eme L."/>
            <person name="Dacks J.B."/>
            <person name="Karnkowska A."/>
            <person name="Elias M."/>
            <person name="Hampl V."/>
        </authorList>
    </citation>
    <scope>NUCLEOTIDE SEQUENCE [LARGE SCALE GENOMIC DNA]</scope>
    <source>
        <strain evidence="4">NAU3</strain>
        <tissue evidence="4">Gut</tissue>
    </source>
</reference>
<comment type="caution">
    <text evidence="4">The sequence shown here is derived from an EMBL/GenBank/DDBJ whole genome shotgun (WGS) entry which is preliminary data.</text>
</comment>
<dbReference type="InterPro" id="IPR030564">
    <property type="entry name" value="Myotubularin"/>
</dbReference>
<evidence type="ECO:0000259" key="3">
    <source>
        <dbReference type="PROSITE" id="PS51339"/>
    </source>
</evidence>
<dbReference type="SUPFAM" id="SSF50729">
    <property type="entry name" value="PH domain-like"/>
    <property type="match status" value="1"/>
</dbReference>
<dbReference type="PANTHER" id="PTHR10807:SF128">
    <property type="entry name" value="PHOSPHATIDYLINOSITOL-3,5-BISPHOSPHATE 3-PHOSPHATASE"/>
    <property type="match status" value="1"/>
</dbReference>
<dbReference type="EC" id="3.1.3.64" evidence="4"/>
<feature type="domain" description="Myotubularin phosphatase" evidence="3">
    <location>
        <begin position="161"/>
        <end position="769"/>
    </location>
</feature>
<protein>
    <submittedName>
        <fullName evidence="4">Phosphoinositide 3-phosphatase</fullName>
        <ecNumber evidence="4">3.1.3.64</ecNumber>
    </submittedName>
</protein>
<sequence>MSESPSPTPMANPSQAPSTVPDLLPGEIVNNEGIFEEIAFSALSLSGTLYVTNYRLLFIPTIQNRPKPQKISVPLLALLSIEKIGGQRTSRNPSSYYLKVNLKDTRILNIYTGSHNHVRSKLFSSIDNSLRIIPDQPFCFSYHQAIYLAKQTTPTDQDEIDWFQCLFSVEYPLMGVLPPESHDIESDAHAWRLTNINNDFSLSKTYPPFLCVPCSVSDEDLKEIAKFRGNGRIPVLSYAHISGKTVCRSAQPKAGLTSKRNDKDENLLKAISQSHADHAWQQLLDVLHQSNHPSDESESESHQQVVEHHEEEAPKNETECVPQPVHKPVNLLPNPYTINKIRMSLNLSRRKSLPVPPRSVSFSTNERRHSMLPSVAESDETKEPSSSISVSTPAPSTVATPHTTSLENQREEQYVEGETSHPSERSVDSPPPSSTVPLSEQGEEDKDEQTAEHEELKTQSVTPQPENEDVKTESEDQTTSLQERASPSEKSSRNVFLDHGKPMLIIDARPFAAAFGNAIVNGGWEKGKNHPFASCSFLNIDNIHEMRKSMRGLTTACRNLFRDDSKPENFAEEVRASKWSYHVNLILTSARSLVEALSAHHILIHCTDGWDRTPALTSLISILSNPYFRTIHGFLTLIDREWCLFGHRFGSRTGFKRNAKGVVDPNQISPTFVQFLDCVFQILMVCPTEFEFTERTLRFIARHTTSGLFGNFLSDTYKEMADKAYPKKTESIFNHIRQNLPRFTNPTFIPSQFTLHPSLDSFYVWPLYFPHHWKLLVPTFLAPPLIPDQVARLIPPYALERMRENQPHS</sequence>
<comment type="similarity">
    <text evidence="1">Belongs to the protein-tyrosine phosphatase family. Non-receptor class myotubularin subfamily.</text>
</comment>
<feature type="compositionally biased region" description="Pro residues" evidence="2">
    <location>
        <begin position="1"/>
        <end position="10"/>
    </location>
</feature>